<name>A0A1D1Y0E6_9ARAE</name>
<dbReference type="GO" id="GO:0006488">
    <property type="term" value="P:dolichol-linked oligosaccharide biosynthetic process"/>
    <property type="evidence" value="ECO:0007669"/>
    <property type="project" value="InterPro"/>
</dbReference>
<evidence type="ECO:0000256" key="12">
    <source>
        <dbReference type="ARBA" id="ARBA00044727"/>
    </source>
</evidence>
<accession>A0A1D1Y0E6</accession>
<sequence length="616" mass="70520">SRSRPGSRPPHPLFTTFDGITATTCDLPVEFLKTERHVNIRRLWYPPQPREQVPHSHRRPGEASQATVLCGSNDSEVGCGGRQTLARSHGTTTLRNPREAQRVEMGRCAVAAVVTLWVLPISLVVNHVVPEPYMDEIFHIPQAQRCCRGDFRSWDPMITTPPGLYYLSLAYIGAAFPGISFMKASSIILEPCSTSVLRSTNGVLAIMCSIIIYDILIHLRPKISDRRATIYAICIALYPVHWFFTFLYYTDVASVTAVLAMYLASLKGHHWISSLLGATAIFIRQTNVIWMLFITSNAAMDYAEALYGRYYVQSDDSEVSFVENDVAPKKSGFQTMTRLRRKAQHSTNSICPSVYERKGSSRKDTPVAGLFNEVLSILLKMWYSKWELLISFTPFVLVLAAFMTFVFWNGSIVLGAKEDHVVSPHFAQIMYFGLVSAAATAPMHFSLSQFTCFLHAFWKKRSLHVLQWLTVLIAGFVTVHIFSIAHPYLLADNRHYTFYFWRKIIHAHWTMKYLLVPLYIYSWFSIISILVKSKGKIWALLFFLACTAVLIPAPLIEFRYYTIPIIFFILNSQIDDNIYWLLIAVLFLAVNFFTMLMFLLRPFHWPHEPGIQRFIW</sequence>
<evidence type="ECO:0000256" key="3">
    <source>
        <dbReference type="ARBA" id="ARBA00010600"/>
    </source>
</evidence>
<keyword evidence="10 14" id="KW-1133">Transmembrane helix</keyword>
<comment type="pathway">
    <text evidence="2">Protein modification; protein glycosylation.</text>
</comment>
<feature type="transmembrane region" description="Helical" evidence="14">
    <location>
        <begin position="538"/>
        <end position="558"/>
    </location>
</feature>
<feature type="transmembrane region" description="Helical" evidence="14">
    <location>
        <begin position="428"/>
        <end position="447"/>
    </location>
</feature>
<dbReference type="AlphaFoldDB" id="A0A1D1Y0E6"/>
<evidence type="ECO:0000256" key="14">
    <source>
        <dbReference type="SAM" id="Phobius"/>
    </source>
</evidence>
<feature type="transmembrane region" description="Helical" evidence="14">
    <location>
        <begin position="468"/>
        <end position="491"/>
    </location>
</feature>
<evidence type="ECO:0000256" key="7">
    <source>
        <dbReference type="ARBA" id="ARBA00022679"/>
    </source>
</evidence>
<feature type="transmembrane region" description="Helical" evidence="14">
    <location>
        <begin position="196"/>
        <end position="216"/>
    </location>
</feature>
<keyword evidence="11 14" id="KW-0472">Membrane</keyword>
<evidence type="ECO:0000313" key="15">
    <source>
        <dbReference type="EMBL" id="JAT48115.1"/>
    </source>
</evidence>
<keyword evidence="7 15" id="KW-0808">Transferase</keyword>
<proteinExistence type="inferred from homology"/>
<comment type="catalytic activity">
    <reaction evidence="13">
        <text>an alpha-D-Glc-(1-&gt;3)-alpha-D-Glc-(1-&gt;3)-alpha-D-Man-(1-&gt;2)-alpha-D-Man-(1-&gt;2)-alpha-D-Man-(1-&gt;3)-[alpha-D-Man-(1-&gt;2)-alpha-D-Man-(1-&gt;3)-[alpha-D-Man-(1-&gt;2)-alpha-D-Man-(1-&gt;6)]-alpha-D-Man-(1-&gt;6)]-beta-D-Man-(1-&gt;4)-beta-D-GlcNAc-(1-&gt;4)-alpha-D-GlcNAc-diphospho-di-trans,poly-cis-dolichol + a di-trans,poly-cis-dolichyl beta-D-glucosyl phosphate = a alpha-D-Glc-(1-&gt;2)-alpha-D-Glc-(1-&gt;3)-alpha-D-Glc-(1-&gt;3)-alpha-D-Man-(1-&gt;2)-alpha-D-Man-(1-&gt;2)-alpha-D-Man-(1-&gt;3)-[alpha-D-Man-(1-&gt;2)-alpha-D-Man-(1-&gt;3)-[alpha-D-Man-(1-&gt;2)-alpha-D-Man-(1-&gt;6)]-alpha-D-Man-(1-&gt;6)]-beta-D-Man-(1-&gt;4)-beta-D-GlcNAc-(1-&gt;4)-alpha-D-GlcNAc-diphospho-di-trans,poly-cis-dolichol + a di-trans,poly-cis-dolichyl phosphate + H(+)</text>
        <dbReference type="Rhea" id="RHEA:29543"/>
        <dbReference type="Rhea" id="RHEA-COMP:19498"/>
        <dbReference type="Rhea" id="RHEA-COMP:19502"/>
        <dbReference type="Rhea" id="RHEA-COMP:19512"/>
        <dbReference type="Rhea" id="RHEA-COMP:19522"/>
        <dbReference type="ChEBI" id="CHEBI:15378"/>
        <dbReference type="ChEBI" id="CHEBI:57525"/>
        <dbReference type="ChEBI" id="CHEBI:57683"/>
        <dbReference type="ChEBI" id="CHEBI:132522"/>
        <dbReference type="ChEBI" id="CHEBI:132523"/>
        <dbReference type="EC" id="2.4.1.256"/>
    </reaction>
    <physiologicalReaction direction="left-to-right" evidence="13">
        <dbReference type="Rhea" id="RHEA:29544"/>
    </physiologicalReaction>
</comment>
<feature type="transmembrane region" description="Helical" evidence="14">
    <location>
        <begin position="228"/>
        <end position="250"/>
    </location>
</feature>
<keyword evidence="8 14" id="KW-0812">Transmembrane</keyword>
<dbReference type="GO" id="GO:0106073">
    <property type="term" value="F:dolichyl pyrophosphate Glc2Man9GlcNAc2 alpha-1,2-glucosyltransferase activity"/>
    <property type="evidence" value="ECO:0007669"/>
    <property type="project" value="UniProtKB-EC"/>
</dbReference>
<dbReference type="GO" id="GO:0005789">
    <property type="term" value="C:endoplasmic reticulum membrane"/>
    <property type="evidence" value="ECO:0007669"/>
    <property type="project" value="UniProtKB-SubCell"/>
</dbReference>
<evidence type="ECO:0000256" key="1">
    <source>
        <dbReference type="ARBA" id="ARBA00004477"/>
    </source>
</evidence>
<comment type="function">
    <text evidence="12">Dol-P-Glc:Glc(2)Man(9)GlcNAc(2)-PP-Dol alpha-1,2-glucosyltransferase that operates in the biosynthetic pathway of dolichol-linked oligosaccharides, the glycan precursors employed in protein asparagine (N)-glycosylation. The assembly of dolichol-linked oligosaccharides begins on the cytosolic side of the endoplasmic reticulum membrane and finishes in its lumen. The sequential addition of sugars to dolichol pyrophosphate produces dolichol-linked oligosaccharides containing fourteen sugars, including two GlcNAcs, nine mannoses and three glucoses. Once assembled, the oligosaccharide is transferred from the lipid to nascent proteins by oligosaccharyltransferases. In the lumen of the endoplasmic reticulum, adds the third and last glucose residue from dolichyl phosphate glucose (Dol-P-Glc) onto the lipid-linked oligosaccharide intermediate Glc(2)Man(9)GlcNAc(2)-PP-Dol to produce Glc(3)Man(9)GlcNAc(2)-PP-Dol.</text>
</comment>
<evidence type="ECO:0000256" key="2">
    <source>
        <dbReference type="ARBA" id="ARBA00004922"/>
    </source>
</evidence>
<comment type="subcellular location">
    <subcellularLocation>
        <location evidence="1">Endoplasmic reticulum membrane</location>
        <topology evidence="1">Multi-pass membrane protein</topology>
    </subcellularLocation>
</comment>
<evidence type="ECO:0000256" key="9">
    <source>
        <dbReference type="ARBA" id="ARBA00022824"/>
    </source>
</evidence>
<feature type="transmembrane region" description="Helical" evidence="14">
    <location>
        <begin position="578"/>
        <end position="600"/>
    </location>
</feature>
<evidence type="ECO:0000256" key="13">
    <source>
        <dbReference type="ARBA" id="ARBA00048064"/>
    </source>
</evidence>
<feature type="transmembrane region" description="Helical" evidence="14">
    <location>
        <begin position="164"/>
        <end position="184"/>
    </location>
</feature>
<dbReference type="EC" id="2.4.1.256" evidence="4"/>
<evidence type="ECO:0000256" key="4">
    <source>
        <dbReference type="ARBA" id="ARBA00011967"/>
    </source>
</evidence>
<keyword evidence="9" id="KW-0256">Endoplasmic reticulum</keyword>
<feature type="transmembrane region" description="Helical" evidence="14">
    <location>
        <begin position="511"/>
        <end position="531"/>
    </location>
</feature>
<evidence type="ECO:0000256" key="11">
    <source>
        <dbReference type="ARBA" id="ARBA00023136"/>
    </source>
</evidence>
<gene>
    <name evidence="15" type="primary">ALG10_6</name>
    <name evidence="15" type="ORF">g.81095</name>
</gene>
<keyword evidence="6" id="KW-0328">Glycosyltransferase</keyword>
<evidence type="ECO:0000256" key="6">
    <source>
        <dbReference type="ARBA" id="ARBA00022676"/>
    </source>
</evidence>
<comment type="similarity">
    <text evidence="3">Belongs to the ALG10 glucosyltransferase family.</text>
</comment>
<reference evidence="15" key="1">
    <citation type="submission" date="2015-07" db="EMBL/GenBank/DDBJ databases">
        <title>Transcriptome Assembly of Anthurium amnicola.</title>
        <authorList>
            <person name="Suzuki J."/>
        </authorList>
    </citation>
    <scope>NUCLEOTIDE SEQUENCE</scope>
</reference>
<evidence type="ECO:0000256" key="10">
    <source>
        <dbReference type="ARBA" id="ARBA00022989"/>
    </source>
</evidence>
<dbReference type="InterPro" id="IPR016900">
    <property type="entry name" value="Alg10"/>
</dbReference>
<feature type="non-terminal residue" evidence="15">
    <location>
        <position position="1"/>
    </location>
</feature>
<protein>
    <recommendedName>
        <fullName evidence="5">Dol-P-Glc:Glc(2)Man(9)GlcNAc(2)-PP-Dol alpha-1,2-glucosyltransferase</fullName>
        <ecNumber evidence="4">2.4.1.256</ecNumber>
    </recommendedName>
</protein>
<organism evidence="15">
    <name type="scientific">Anthurium amnicola</name>
    <dbReference type="NCBI Taxonomy" id="1678845"/>
    <lineage>
        <taxon>Eukaryota</taxon>
        <taxon>Viridiplantae</taxon>
        <taxon>Streptophyta</taxon>
        <taxon>Embryophyta</taxon>
        <taxon>Tracheophyta</taxon>
        <taxon>Spermatophyta</taxon>
        <taxon>Magnoliopsida</taxon>
        <taxon>Liliopsida</taxon>
        <taxon>Araceae</taxon>
        <taxon>Pothoideae</taxon>
        <taxon>Potheae</taxon>
        <taxon>Anthurium</taxon>
    </lineage>
</organism>
<evidence type="ECO:0000256" key="5">
    <source>
        <dbReference type="ARBA" id="ARBA00018512"/>
    </source>
</evidence>
<evidence type="ECO:0000256" key="8">
    <source>
        <dbReference type="ARBA" id="ARBA00022692"/>
    </source>
</evidence>
<dbReference type="PANTHER" id="PTHR12989:SF10">
    <property type="entry name" value="DOL-P-GLC:GLC(2)MAN(9)GLCNAC(2)-PP-DOL ALPHA-1,2-GLUCOSYLTRANSFERASE-RELATED"/>
    <property type="match status" value="1"/>
</dbReference>
<dbReference type="Pfam" id="PF04922">
    <property type="entry name" value="DIE2_ALG10"/>
    <property type="match status" value="1"/>
</dbReference>
<dbReference type="EMBL" id="GDJX01019821">
    <property type="protein sequence ID" value="JAT48115.1"/>
    <property type="molecule type" value="Transcribed_RNA"/>
</dbReference>
<dbReference type="PANTHER" id="PTHR12989">
    <property type="entry name" value="ALPHA-1,2-GLUCOSYLTRANSFERASE ALG10"/>
    <property type="match status" value="1"/>
</dbReference>
<feature type="transmembrane region" description="Helical" evidence="14">
    <location>
        <begin position="388"/>
        <end position="408"/>
    </location>
</feature>